<feature type="transmembrane region" description="Helical" evidence="2">
    <location>
        <begin position="600"/>
        <end position="621"/>
    </location>
</feature>
<sequence length="672" mass="75985">MADTPATLVGGAVSGASTPDSTHGHGLHRPHLHHTGRRLRHFLHPDGRKIHIAGSPDEAEHLRTKLSTIEKEGEFDLVIHGSPEHIDALRHTHTFHEERHKKLKEEHGDIMEEFERVIRELDALSEELHFVSEHAVQLDANFSKYGYSAHLRTKDSPDEERRGSSDAGSLFSKEEWAASRKLGETMRLYQKPIVRQYFHKGLLWRAREAQEIASYELFIDLFYVGIIAITGDSAAEHPNGESLLRFAITFIMSWKFWSDIAALVGSFDSDDILRRFSILFVLACLLGFTTNMASAFEETYTPLVAFYLAARLFMAVAMFWYAWLIPMVRNVMIGNGILSLVPAVLWIGSVHVEEPGRQALIWPALFLDIFGQSILIIMQRAPPFMPESFQAWSKKKFEFVPGVNIEHRIERTSAFVTLVFGSSVLGILYQSAAHQPANAFYGKAVLGLIQAFTFNWIYFEIDSFNLHTHAIRRHVFSAMTWMSIHLPFIMSFVLSASALAVLVRAHDCPDTPYEELYETFIPRSEEHITEGLQWFYCVGMALALICMAVISVTHDHKKIPNLRLGKNKRLAFRFLVAIAILLLPLAHMNSLKLISTTTGLLLAVLFFDLYGMSCTGDNILWNRHCKRDKAHYSAKCSVKRKDLEASVKNGEILNVEEIARKEGGEKGGVALV</sequence>
<dbReference type="EMBL" id="ML977316">
    <property type="protein sequence ID" value="KAF2119184.1"/>
    <property type="molecule type" value="Genomic_DNA"/>
</dbReference>
<evidence type="ECO:0000256" key="2">
    <source>
        <dbReference type="SAM" id="Phobius"/>
    </source>
</evidence>
<accession>A0A6A5ZJH1</accession>
<feature type="region of interest" description="Disordered" evidence="1">
    <location>
        <begin position="1"/>
        <end position="33"/>
    </location>
</feature>
<feature type="transmembrane region" description="Helical" evidence="2">
    <location>
        <begin position="532"/>
        <end position="550"/>
    </location>
</feature>
<dbReference type="InterPro" id="IPR010640">
    <property type="entry name" value="Low_temperature_requirement_A"/>
</dbReference>
<dbReference type="AlphaFoldDB" id="A0A6A5ZJH1"/>
<feature type="transmembrane region" description="Helical" evidence="2">
    <location>
        <begin position="414"/>
        <end position="433"/>
    </location>
</feature>
<dbReference type="Pfam" id="PF06772">
    <property type="entry name" value="LtrA"/>
    <property type="match status" value="1"/>
</dbReference>
<feature type="transmembrane region" description="Helical" evidence="2">
    <location>
        <begin position="302"/>
        <end position="324"/>
    </location>
</feature>
<keyword evidence="2" id="KW-0472">Membrane</keyword>
<feature type="transmembrane region" description="Helical" evidence="2">
    <location>
        <begin position="331"/>
        <end position="348"/>
    </location>
</feature>
<gene>
    <name evidence="3" type="ORF">BDV96DRAFT_487792</name>
</gene>
<feature type="transmembrane region" description="Helical" evidence="2">
    <location>
        <begin position="276"/>
        <end position="296"/>
    </location>
</feature>
<dbReference type="PANTHER" id="PTHR36840">
    <property type="entry name" value="BLL5714 PROTEIN"/>
    <property type="match status" value="1"/>
</dbReference>
<name>A0A6A5ZJH1_9PLEO</name>
<feature type="transmembrane region" description="Helical" evidence="2">
    <location>
        <begin position="360"/>
        <end position="378"/>
    </location>
</feature>
<keyword evidence="2" id="KW-1133">Transmembrane helix</keyword>
<dbReference type="PANTHER" id="PTHR36840:SF1">
    <property type="entry name" value="BLL5714 PROTEIN"/>
    <property type="match status" value="1"/>
</dbReference>
<evidence type="ECO:0000256" key="1">
    <source>
        <dbReference type="SAM" id="MobiDB-lite"/>
    </source>
</evidence>
<organism evidence="3 4">
    <name type="scientific">Lophiotrema nucula</name>
    <dbReference type="NCBI Taxonomy" id="690887"/>
    <lineage>
        <taxon>Eukaryota</taxon>
        <taxon>Fungi</taxon>
        <taxon>Dikarya</taxon>
        <taxon>Ascomycota</taxon>
        <taxon>Pezizomycotina</taxon>
        <taxon>Dothideomycetes</taxon>
        <taxon>Pleosporomycetidae</taxon>
        <taxon>Pleosporales</taxon>
        <taxon>Lophiotremataceae</taxon>
        <taxon>Lophiotrema</taxon>
    </lineage>
</organism>
<evidence type="ECO:0000313" key="4">
    <source>
        <dbReference type="Proteomes" id="UP000799770"/>
    </source>
</evidence>
<proteinExistence type="predicted"/>
<feature type="transmembrane region" description="Helical" evidence="2">
    <location>
        <begin position="570"/>
        <end position="588"/>
    </location>
</feature>
<reference evidence="3" key="1">
    <citation type="journal article" date="2020" name="Stud. Mycol.">
        <title>101 Dothideomycetes genomes: a test case for predicting lifestyles and emergence of pathogens.</title>
        <authorList>
            <person name="Haridas S."/>
            <person name="Albert R."/>
            <person name="Binder M."/>
            <person name="Bloem J."/>
            <person name="Labutti K."/>
            <person name="Salamov A."/>
            <person name="Andreopoulos B."/>
            <person name="Baker S."/>
            <person name="Barry K."/>
            <person name="Bills G."/>
            <person name="Bluhm B."/>
            <person name="Cannon C."/>
            <person name="Castanera R."/>
            <person name="Culley D."/>
            <person name="Daum C."/>
            <person name="Ezra D."/>
            <person name="Gonzalez J."/>
            <person name="Henrissat B."/>
            <person name="Kuo A."/>
            <person name="Liang C."/>
            <person name="Lipzen A."/>
            <person name="Lutzoni F."/>
            <person name="Magnuson J."/>
            <person name="Mondo S."/>
            <person name="Nolan M."/>
            <person name="Ohm R."/>
            <person name="Pangilinan J."/>
            <person name="Park H.-J."/>
            <person name="Ramirez L."/>
            <person name="Alfaro M."/>
            <person name="Sun H."/>
            <person name="Tritt A."/>
            <person name="Yoshinaga Y."/>
            <person name="Zwiers L.-H."/>
            <person name="Turgeon B."/>
            <person name="Goodwin S."/>
            <person name="Spatafora J."/>
            <person name="Crous P."/>
            <person name="Grigoriev I."/>
        </authorList>
    </citation>
    <scope>NUCLEOTIDE SEQUENCE</scope>
    <source>
        <strain evidence="3">CBS 627.86</strain>
    </source>
</reference>
<feature type="transmembrane region" description="Helical" evidence="2">
    <location>
        <begin position="480"/>
        <end position="503"/>
    </location>
</feature>
<dbReference type="Proteomes" id="UP000799770">
    <property type="component" value="Unassembled WGS sequence"/>
</dbReference>
<feature type="transmembrane region" description="Helical" evidence="2">
    <location>
        <begin position="439"/>
        <end position="459"/>
    </location>
</feature>
<dbReference type="OrthoDB" id="191995at2759"/>
<keyword evidence="4" id="KW-1185">Reference proteome</keyword>
<protein>
    <submittedName>
        <fullName evidence="3">Bacterial low temperature requirement A protein-domain-containing protein</fullName>
    </submittedName>
</protein>
<evidence type="ECO:0000313" key="3">
    <source>
        <dbReference type="EMBL" id="KAF2119184.1"/>
    </source>
</evidence>
<keyword evidence="2" id="KW-0812">Transmembrane</keyword>